<sequence>MLPLERKLLQLYYTCTAVAAAQRDPPPDHLCQEDFRYNEPVEPFVEPSALIPLMGHKGAAMGSSTLGLRIT</sequence>
<keyword evidence="2" id="KW-1185">Reference proteome</keyword>
<organism evidence="1 2">
    <name type="scientific">Trifolium medium</name>
    <dbReference type="NCBI Taxonomy" id="97028"/>
    <lineage>
        <taxon>Eukaryota</taxon>
        <taxon>Viridiplantae</taxon>
        <taxon>Streptophyta</taxon>
        <taxon>Embryophyta</taxon>
        <taxon>Tracheophyta</taxon>
        <taxon>Spermatophyta</taxon>
        <taxon>Magnoliopsida</taxon>
        <taxon>eudicotyledons</taxon>
        <taxon>Gunneridae</taxon>
        <taxon>Pentapetalae</taxon>
        <taxon>rosids</taxon>
        <taxon>fabids</taxon>
        <taxon>Fabales</taxon>
        <taxon>Fabaceae</taxon>
        <taxon>Papilionoideae</taxon>
        <taxon>50 kb inversion clade</taxon>
        <taxon>NPAAA clade</taxon>
        <taxon>Hologalegina</taxon>
        <taxon>IRL clade</taxon>
        <taxon>Trifolieae</taxon>
        <taxon>Trifolium</taxon>
    </lineage>
</organism>
<feature type="non-terminal residue" evidence="1">
    <location>
        <position position="71"/>
    </location>
</feature>
<evidence type="ECO:0000313" key="2">
    <source>
        <dbReference type="Proteomes" id="UP000265520"/>
    </source>
</evidence>
<dbReference type="EMBL" id="LXQA010770072">
    <property type="protein sequence ID" value="MCI70171.1"/>
    <property type="molecule type" value="Genomic_DNA"/>
</dbReference>
<proteinExistence type="predicted"/>
<evidence type="ECO:0000313" key="1">
    <source>
        <dbReference type="EMBL" id="MCI70171.1"/>
    </source>
</evidence>
<accession>A0A392U9J0</accession>
<protein>
    <submittedName>
        <fullName evidence="1">Uncharacterized protein</fullName>
    </submittedName>
</protein>
<dbReference type="Proteomes" id="UP000265520">
    <property type="component" value="Unassembled WGS sequence"/>
</dbReference>
<reference evidence="1 2" key="1">
    <citation type="journal article" date="2018" name="Front. Plant Sci.">
        <title>Red Clover (Trifolium pratense) and Zigzag Clover (T. medium) - A Picture of Genomic Similarities and Differences.</title>
        <authorList>
            <person name="Dluhosova J."/>
            <person name="Istvanek J."/>
            <person name="Nedelnik J."/>
            <person name="Repkova J."/>
        </authorList>
    </citation>
    <scope>NUCLEOTIDE SEQUENCE [LARGE SCALE GENOMIC DNA]</scope>
    <source>
        <strain evidence="2">cv. 10/8</strain>
        <tissue evidence="1">Leaf</tissue>
    </source>
</reference>
<comment type="caution">
    <text evidence="1">The sequence shown here is derived from an EMBL/GenBank/DDBJ whole genome shotgun (WGS) entry which is preliminary data.</text>
</comment>
<dbReference type="AlphaFoldDB" id="A0A392U9J0"/>
<name>A0A392U9J0_9FABA</name>